<dbReference type="GO" id="GO:0016020">
    <property type="term" value="C:membrane"/>
    <property type="evidence" value="ECO:0007669"/>
    <property type="project" value="InterPro"/>
</dbReference>
<evidence type="ECO:0000256" key="2">
    <source>
        <dbReference type="SAM" id="MobiDB-lite"/>
    </source>
</evidence>
<feature type="transmembrane region" description="Helical" evidence="3">
    <location>
        <begin position="304"/>
        <end position="327"/>
    </location>
</feature>
<accession>A0A843W3W3</accession>
<dbReference type="Pfam" id="PF01554">
    <property type="entry name" value="MatE"/>
    <property type="match status" value="1"/>
</dbReference>
<organism evidence="4 5">
    <name type="scientific">Colocasia esculenta</name>
    <name type="common">Wild taro</name>
    <name type="synonym">Arum esculentum</name>
    <dbReference type="NCBI Taxonomy" id="4460"/>
    <lineage>
        <taxon>Eukaryota</taxon>
        <taxon>Viridiplantae</taxon>
        <taxon>Streptophyta</taxon>
        <taxon>Embryophyta</taxon>
        <taxon>Tracheophyta</taxon>
        <taxon>Spermatophyta</taxon>
        <taxon>Magnoliopsida</taxon>
        <taxon>Liliopsida</taxon>
        <taxon>Araceae</taxon>
        <taxon>Aroideae</taxon>
        <taxon>Colocasieae</taxon>
        <taxon>Colocasia</taxon>
    </lineage>
</organism>
<evidence type="ECO:0000313" key="4">
    <source>
        <dbReference type="EMBL" id="MQL97929.1"/>
    </source>
</evidence>
<dbReference type="OrthoDB" id="2126698at2759"/>
<keyword evidence="5" id="KW-1185">Reference proteome</keyword>
<proteinExistence type="inferred from homology"/>
<evidence type="ECO:0000256" key="1">
    <source>
        <dbReference type="ARBA" id="ARBA00010199"/>
    </source>
</evidence>
<keyword evidence="3" id="KW-0472">Membrane</keyword>
<dbReference type="GO" id="GO:0042910">
    <property type="term" value="F:xenobiotic transmembrane transporter activity"/>
    <property type="evidence" value="ECO:0007669"/>
    <property type="project" value="InterPro"/>
</dbReference>
<dbReference type="PANTHER" id="PTHR11206">
    <property type="entry name" value="MULTIDRUG RESISTANCE PROTEIN"/>
    <property type="match status" value="1"/>
</dbReference>
<feature type="region of interest" description="Disordered" evidence="2">
    <location>
        <begin position="1"/>
        <end position="32"/>
    </location>
</feature>
<comment type="similarity">
    <text evidence="1">Belongs to the multi antimicrobial extrusion (MATE) (TC 2.A.66.1) family.</text>
</comment>
<dbReference type="Proteomes" id="UP000652761">
    <property type="component" value="Unassembled WGS sequence"/>
</dbReference>
<keyword evidence="3" id="KW-1133">Transmembrane helix</keyword>
<evidence type="ECO:0000256" key="3">
    <source>
        <dbReference type="SAM" id="Phobius"/>
    </source>
</evidence>
<feature type="transmembrane region" description="Helical" evidence="3">
    <location>
        <begin position="266"/>
        <end position="284"/>
    </location>
</feature>
<dbReference type="GO" id="GO:0015297">
    <property type="term" value="F:antiporter activity"/>
    <property type="evidence" value="ECO:0007669"/>
    <property type="project" value="InterPro"/>
</dbReference>
<reference evidence="4" key="1">
    <citation type="submission" date="2017-07" db="EMBL/GenBank/DDBJ databases">
        <title>Taro Niue Genome Assembly and Annotation.</title>
        <authorList>
            <person name="Atibalentja N."/>
            <person name="Keating K."/>
            <person name="Fields C.J."/>
        </authorList>
    </citation>
    <scope>NUCLEOTIDE SEQUENCE</scope>
    <source>
        <strain evidence="4">Niue_2</strain>
        <tissue evidence="4">Leaf</tissue>
    </source>
</reference>
<feature type="transmembrane region" description="Helical" evidence="3">
    <location>
        <begin position="193"/>
        <end position="213"/>
    </location>
</feature>
<evidence type="ECO:0000313" key="5">
    <source>
        <dbReference type="Proteomes" id="UP000652761"/>
    </source>
</evidence>
<dbReference type="EMBL" id="NMUH01002118">
    <property type="protein sequence ID" value="MQL97929.1"/>
    <property type="molecule type" value="Genomic_DNA"/>
</dbReference>
<name>A0A843W3W3_COLES</name>
<feature type="compositionally biased region" description="Basic and acidic residues" evidence="2">
    <location>
        <begin position="1"/>
        <end position="17"/>
    </location>
</feature>
<keyword evidence="3" id="KW-0812">Transmembrane</keyword>
<dbReference type="AlphaFoldDB" id="A0A843W3W3"/>
<feature type="transmembrane region" description="Helical" evidence="3">
    <location>
        <begin position="233"/>
        <end position="254"/>
    </location>
</feature>
<protein>
    <submittedName>
        <fullName evidence="4">Uncharacterized protein</fullName>
    </submittedName>
</protein>
<dbReference type="InterPro" id="IPR002528">
    <property type="entry name" value="MATE_fam"/>
</dbReference>
<gene>
    <name evidence="4" type="ORF">Taro_030629</name>
</gene>
<sequence>MDHLSIGKTPDWARDSLSRPPSPPTSHSYSWKGKGGSIWVIERGAHAGTDVVVRPAAITTGDSATFTVHANNFTARWLEEWDQVGAEDLGRRIPLMEDATEPLLVSGSDHGYVGRKKAPAGAVFTREEGDIEPIGGVGDFWREFAAEFRKLWYLAGPAIFTSVCQYSLGAVTQMVAGQVGTLELAAISVENSVIAGFSFGVMLGMGSALETMWGQAYEAGQLDMLGVYMQRCWVVVVAVALLLVPFYMFTAPLLQLIGQTPEILRAAGWFALWMLPQLFAYAVNFPIANWVGLPAAAGVLNASWWVIVLAQLGYILSGACGCAWTGFT</sequence>
<comment type="caution">
    <text evidence="4">The sequence shown here is derived from an EMBL/GenBank/DDBJ whole genome shotgun (WGS) entry which is preliminary data.</text>
</comment>